<dbReference type="SUPFAM" id="SSF52972">
    <property type="entry name" value="ITPase-like"/>
    <property type="match status" value="1"/>
</dbReference>
<comment type="subcellular location">
    <subcellularLocation>
        <location evidence="1 13">Cytoplasm</location>
    </subcellularLocation>
</comment>
<evidence type="ECO:0000256" key="14">
    <source>
        <dbReference type="RuleBase" id="RU003781"/>
    </source>
</evidence>
<dbReference type="InterPro" id="IPR002637">
    <property type="entry name" value="RdgB/HAM1"/>
</dbReference>
<dbReference type="GO" id="GO:0036222">
    <property type="term" value="F:XTP diphosphatase activity"/>
    <property type="evidence" value="ECO:0007669"/>
    <property type="project" value="UniProtKB-UniRule"/>
</dbReference>
<proteinExistence type="inferred from homology"/>
<evidence type="ECO:0000256" key="3">
    <source>
        <dbReference type="ARBA" id="ARBA00022490"/>
    </source>
</evidence>
<organism evidence="15 16">
    <name type="scientific">Pristionchus fissidentatus</name>
    <dbReference type="NCBI Taxonomy" id="1538716"/>
    <lineage>
        <taxon>Eukaryota</taxon>
        <taxon>Metazoa</taxon>
        <taxon>Ecdysozoa</taxon>
        <taxon>Nematoda</taxon>
        <taxon>Chromadorea</taxon>
        <taxon>Rhabditida</taxon>
        <taxon>Rhabditina</taxon>
        <taxon>Diplogasteromorpha</taxon>
        <taxon>Diplogasteroidea</taxon>
        <taxon>Neodiplogasteridae</taxon>
        <taxon>Pristionchus</taxon>
    </lineage>
</organism>
<dbReference type="InterPro" id="IPR027502">
    <property type="entry name" value="ITPase"/>
</dbReference>
<evidence type="ECO:0000313" key="16">
    <source>
        <dbReference type="Proteomes" id="UP001432322"/>
    </source>
</evidence>
<dbReference type="GO" id="GO:0009117">
    <property type="term" value="P:nucleotide metabolic process"/>
    <property type="evidence" value="ECO:0007669"/>
    <property type="project" value="UniProtKB-KW"/>
</dbReference>
<dbReference type="InterPro" id="IPR029001">
    <property type="entry name" value="ITPase-like_fam"/>
</dbReference>
<dbReference type="EC" id="3.6.1.66" evidence="13"/>
<keyword evidence="7 13" id="KW-0460">Magnesium</keyword>
<reference evidence="15" key="1">
    <citation type="submission" date="2023-10" db="EMBL/GenBank/DDBJ databases">
        <title>Genome assembly of Pristionchus species.</title>
        <authorList>
            <person name="Yoshida K."/>
            <person name="Sommer R.J."/>
        </authorList>
    </citation>
    <scope>NUCLEOTIDE SEQUENCE</scope>
    <source>
        <strain evidence="15">RS5133</strain>
    </source>
</reference>
<evidence type="ECO:0000256" key="5">
    <source>
        <dbReference type="ARBA" id="ARBA00022741"/>
    </source>
</evidence>
<comment type="catalytic activity">
    <reaction evidence="12">
        <text>N(6)-hydroxy-dATP + H2O = N(6)-hydroxy-dAMP + diphosphate + H(+)</text>
        <dbReference type="Rhea" id="RHEA:83971"/>
        <dbReference type="ChEBI" id="CHEBI:15377"/>
        <dbReference type="ChEBI" id="CHEBI:15378"/>
        <dbReference type="ChEBI" id="CHEBI:33019"/>
        <dbReference type="ChEBI" id="CHEBI:233529"/>
        <dbReference type="ChEBI" id="CHEBI:233530"/>
    </reaction>
    <physiologicalReaction direction="left-to-right" evidence="12">
        <dbReference type="Rhea" id="RHEA:83972"/>
    </physiologicalReaction>
</comment>
<keyword evidence="8 13" id="KW-0546">Nucleotide metabolism</keyword>
<dbReference type="GO" id="GO:0009204">
    <property type="term" value="P:deoxyribonucleoside triphosphate catabolic process"/>
    <property type="evidence" value="ECO:0007669"/>
    <property type="project" value="UniProtKB-UniRule"/>
</dbReference>
<dbReference type="GO" id="GO:0035870">
    <property type="term" value="F:dITP diphosphatase activity"/>
    <property type="evidence" value="ECO:0007669"/>
    <property type="project" value="UniProtKB-UniRule"/>
</dbReference>
<keyword evidence="3 13" id="KW-0963">Cytoplasm</keyword>
<evidence type="ECO:0000256" key="1">
    <source>
        <dbReference type="ARBA" id="ARBA00004496"/>
    </source>
</evidence>
<protein>
    <recommendedName>
        <fullName evidence="13">Inosine triphosphate pyrophosphatase</fullName>
        <shortName evidence="13">ITPase</shortName>
        <shortName evidence="13">Inosine triphosphatase</shortName>
        <ecNumber evidence="13">3.6.1.66</ecNumber>
    </recommendedName>
    <alternativeName>
        <fullName evidence="13">Non-canonical purine NTP pyrophosphatase</fullName>
    </alternativeName>
    <alternativeName>
        <fullName evidence="13">Non-standard purine NTP pyrophosphatase</fullName>
    </alternativeName>
    <alternativeName>
        <fullName evidence="13">Nucleoside-triphosphate diphosphatase</fullName>
    </alternativeName>
    <alternativeName>
        <fullName evidence="13">Nucleoside-triphosphate pyrophosphatase</fullName>
        <shortName evidence="13">NTPase</shortName>
    </alternativeName>
    <alternativeName>
        <fullName evidence="13">XTP/dITP diphosphatase</fullName>
    </alternativeName>
</protein>
<comment type="catalytic activity">
    <reaction evidence="11">
        <text>dITP + H2O = dIMP + diphosphate + H(+)</text>
        <dbReference type="Rhea" id="RHEA:28342"/>
        <dbReference type="ChEBI" id="CHEBI:15377"/>
        <dbReference type="ChEBI" id="CHEBI:15378"/>
        <dbReference type="ChEBI" id="CHEBI:33019"/>
        <dbReference type="ChEBI" id="CHEBI:61194"/>
        <dbReference type="ChEBI" id="CHEBI:61382"/>
        <dbReference type="EC" id="3.6.1.66"/>
    </reaction>
    <physiologicalReaction direction="left-to-right" evidence="11">
        <dbReference type="Rhea" id="RHEA:28343"/>
    </physiologicalReaction>
</comment>
<dbReference type="GO" id="GO:0036220">
    <property type="term" value="F:ITP diphosphatase activity"/>
    <property type="evidence" value="ECO:0007669"/>
    <property type="project" value="UniProtKB-UniRule"/>
</dbReference>
<comment type="catalytic activity">
    <reaction evidence="13">
        <text>XTP + H2O = XMP + diphosphate + H(+)</text>
        <dbReference type="Rhea" id="RHEA:28610"/>
        <dbReference type="ChEBI" id="CHEBI:15377"/>
        <dbReference type="ChEBI" id="CHEBI:15378"/>
        <dbReference type="ChEBI" id="CHEBI:33019"/>
        <dbReference type="ChEBI" id="CHEBI:57464"/>
        <dbReference type="ChEBI" id="CHEBI:61314"/>
        <dbReference type="EC" id="3.6.1.66"/>
    </reaction>
</comment>
<accession>A0AAV5VLL4</accession>
<feature type="binding site" evidence="13">
    <location>
        <position position="170"/>
    </location>
    <ligand>
        <name>ITP</name>
        <dbReference type="ChEBI" id="CHEBI:61402"/>
    </ligand>
</feature>
<comment type="function">
    <text evidence="9">Pyrophosphatase that hydrolyzes the non-canonical purine nucleotides inosine triphosphate (ITP), deoxyinosine triphosphate (dITP) as well as 2'-deoxy-N-6-hydroxylaminopurine triphosphate (dHAPTP) and xanthosine 5'-triphosphate (XTP) to their respective monophosphate derivatives. The enzyme does not distinguish between the deoxy- and ribose forms. Probably excludes non-canonical purines from RNA and DNA precursor pools, thus preventing their incorporation into RNA and DNA and avoiding chromosomal lesions.</text>
</comment>
<dbReference type="Gene3D" id="3.90.950.10">
    <property type="match status" value="1"/>
</dbReference>
<dbReference type="HAMAP" id="MF_03148">
    <property type="entry name" value="HAM1_NTPase"/>
    <property type="match status" value="1"/>
</dbReference>
<evidence type="ECO:0000256" key="10">
    <source>
        <dbReference type="ARBA" id="ARBA00093218"/>
    </source>
</evidence>
<feature type="binding site" evidence="13">
    <location>
        <position position="50"/>
    </location>
    <ligand>
        <name>ITP</name>
        <dbReference type="ChEBI" id="CHEBI:61402"/>
    </ligand>
</feature>
<feature type="binding site" evidence="13">
    <location>
        <begin position="66"/>
        <end position="67"/>
    </location>
    <ligand>
        <name>ITP</name>
        <dbReference type="ChEBI" id="CHEBI:61402"/>
    </ligand>
</feature>
<dbReference type="PANTHER" id="PTHR11067:SF9">
    <property type="entry name" value="INOSINE TRIPHOSPHATE PYROPHOSPHATASE"/>
    <property type="match status" value="1"/>
</dbReference>
<dbReference type="EMBL" id="BTSY01000003">
    <property type="protein sequence ID" value="GMT19133.1"/>
    <property type="molecule type" value="Genomic_DNA"/>
</dbReference>
<keyword evidence="5 13" id="KW-0547">Nucleotide-binding</keyword>
<comment type="caution">
    <text evidence="15">The sequence shown here is derived from an EMBL/GenBank/DDBJ whole genome shotgun (WGS) entry which is preliminary data.</text>
</comment>
<dbReference type="GO" id="GO:0046872">
    <property type="term" value="F:metal ion binding"/>
    <property type="evidence" value="ECO:0007669"/>
    <property type="project" value="UniProtKB-KW"/>
</dbReference>
<feature type="binding site" evidence="13">
    <location>
        <position position="38"/>
    </location>
    <ligand>
        <name>Mg(2+)</name>
        <dbReference type="ChEBI" id="CHEBI:18420"/>
    </ligand>
</feature>
<keyword evidence="13" id="KW-0464">Manganese</keyword>
<comment type="similarity">
    <text evidence="2 13 14">Belongs to the HAM1 NTPase family.</text>
</comment>
<dbReference type="GO" id="GO:0000166">
    <property type="term" value="F:nucleotide binding"/>
    <property type="evidence" value="ECO:0007669"/>
    <property type="project" value="UniProtKB-KW"/>
</dbReference>
<evidence type="ECO:0000256" key="12">
    <source>
        <dbReference type="ARBA" id="ARBA00093271"/>
    </source>
</evidence>
<dbReference type="CDD" id="cd00515">
    <property type="entry name" value="HAM1"/>
    <property type="match status" value="1"/>
</dbReference>
<name>A0AAV5VLL4_9BILA</name>
<dbReference type="Pfam" id="PF01725">
    <property type="entry name" value="Ham1p_like"/>
    <property type="match status" value="1"/>
</dbReference>
<evidence type="ECO:0000256" key="11">
    <source>
        <dbReference type="ARBA" id="ARBA00093255"/>
    </source>
</evidence>
<sequence>MSSRALTFVSGNKGKVAEVSAVLGGLFEVRNIDIDLDEFQGEIEEIARRKCEAAAEKVDGFVMVEDTSLCFNALGGLPGPYIKWFLKVRMLEKLGPSGLHQMLSGYEDKGAQAVCAMAFTHGKGLSITVIKGVCEGRIVSPRGPANFGWDPCFEPLDTGKTFAEMSSEEKNKISHRSKALAALREALEKD</sequence>
<keyword evidence="16" id="KW-1185">Reference proteome</keyword>
<evidence type="ECO:0000256" key="2">
    <source>
        <dbReference type="ARBA" id="ARBA00008023"/>
    </source>
</evidence>
<dbReference type="FunFam" id="3.90.950.10:FF:000003">
    <property type="entry name" value="Inosine triphosphate pyrophosphatase"/>
    <property type="match status" value="1"/>
</dbReference>
<dbReference type="GO" id="GO:0005737">
    <property type="term" value="C:cytoplasm"/>
    <property type="evidence" value="ECO:0007669"/>
    <property type="project" value="UniProtKB-SubCell"/>
</dbReference>
<evidence type="ECO:0000256" key="6">
    <source>
        <dbReference type="ARBA" id="ARBA00022801"/>
    </source>
</evidence>
<feature type="binding site" evidence="13">
    <location>
        <begin position="147"/>
        <end position="150"/>
    </location>
    <ligand>
        <name>ITP</name>
        <dbReference type="ChEBI" id="CHEBI:61402"/>
    </ligand>
</feature>
<feature type="binding site" evidence="13">
    <location>
        <position position="66"/>
    </location>
    <ligand>
        <name>Mg(2+)</name>
        <dbReference type="ChEBI" id="CHEBI:18420"/>
    </ligand>
</feature>
<evidence type="ECO:0000256" key="13">
    <source>
        <dbReference type="HAMAP-Rule" id="MF_03148"/>
    </source>
</evidence>
<evidence type="ECO:0000256" key="4">
    <source>
        <dbReference type="ARBA" id="ARBA00022723"/>
    </source>
</evidence>
<comment type="function">
    <text evidence="13">Pyrophosphatase that hydrolyzes non-canonical purine nucleotides such as inosine triphosphate (ITP), deoxyinosine triphosphate (dITP) or xanthosine 5'-triphosphate (XTP) to their respective monophosphate derivatives. The enzyme does not distinguish between the deoxy- and ribose forms. Probably excludes non-canonical purines from RNA and DNA precursor pools, thus preventing their incorporation into RNA and DNA and avoiding chromosomal lesions.</text>
</comment>
<feature type="binding site" evidence="13">
    <location>
        <begin position="175"/>
        <end position="176"/>
    </location>
    <ligand>
        <name>ITP</name>
        <dbReference type="ChEBI" id="CHEBI:61402"/>
    </ligand>
</feature>
<dbReference type="PANTHER" id="PTHR11067">
    <property type="entry name" value="INOSINE TRIPHOSPHATE PYROPHOSPHATASE/HAM1 PROTEIN"/>
    <property type="match status" value="1"/>
</dbReference>
<comment type="cofactor">
    <cofactor evidence="13">
        <name>Mg(2+)</name>
        <dbReference type="ChEBI" id="CHEBI:18420"/>
    </cofactor>
    <cofactor evidence="13">
        <name>Mn(2+)</name>
        <dbReference type="ChEBI" id="CHEBI:29035"/>
    </cofactor>
    <text evidence="13">Binds 1 divalent metal cation per subunit; can use either Mg(2+) or Mn(2+).</text>
</comment>
<dbReference type="AlphaFoldDB" id="A0AAV5VLL4"/>
<comment type="catalytic activity">
    <reaction evidence="10">
        <text>ITP + H2O = IMP + diphosphate + H(+)</text>
        <dbReference type="Rhea" id="RHEA:29399"/>
        <dbReference type="ChEBI" id="CHEBI:15377"/>
        <dbReference type="ChEBI" id="CHEBI:15378"/>
        <dbReference type="ChEBI" id="CHEBI:33019"/>
        <dbReference type="ChEBI" id="CHEBI:58053"/>
        <dbReference type="ChEBI" id="CHEBI:61402"/>
        <dbReference type="EC" id="3.6.1.66"/>
    </reaction>
    <physiologicalReaction direction="left-to-right" evidence="10">
        <dbReference type="Rhea" id="RHEA:29400"/>
    </physiologicalReaction>
</comment>
<keyword evidence="6 13" id="KW-0378">Hydrolase</keyword>
<evidence type="ECO:0000256" key="9">
    <source>
        <dbReference type="ARBA" id="ARBA00054940"/>
    </source>
</evidence>
<evidence type="ECO:0000256" key="8">
    <source>
        <dbReference type="ARBA" id="ARBA00023080"/>
    </source>
</evidence>
<keyword evidence="4 13" id="KW-0479">Metal-binding</keyword>
<evidence type="ECO:0000313" key="15">
    <source>
        <dbReference type="EMBL" id="GMT19133.1"/>
    </source>
</evidence>
<comment type="caution">
    <text evidence="13">Lacks conserved residue(s) required for the propagation of feature annotation.</text>
</comment>
<comment type="subunit">
    <text evidence="13">Homodimer.</text>
</comment>
<evidence type="ECO:0000256" key="7">
    <source>
        <dbReference type="ARBA" id="ARBA00022842"/>
    </source>
</evidence>
<dbReference type="NCBIfam" id="TIGR00042">
    <property type="entry name" value="RdgB/HAM1 family non-canonical purine NTP pyrophosphatase"/>
    <property type="match status" value="1"/>
</dbReference>
<dbReference type="Proteomes" id="UP001432322">
    <property type="component" value="Unassembled WGS sequence"/>
</dbReference>
<gene>
    <name evidence="15" type="ORF">PFISCL1PPCAC_10430</name>
</gene>